<evidence type="ECO:0000313" key="11">
    <source>
        <dbReference type="Proteomes" id="UP001205919"/>
    </source>
</evidence>
<proteinExistence type="inferred from homology"/>
<dbReference type="InterPro" id="IPR058240">
    <property type="entry name" value="rSAM_sf"/>
</dbReference>
<name>A0AAW5K5X9_9BACT</name>
<dbReference type="InterPro" id="IPR007197">
    <property type="entry name" value="rSAM"/>
</dbReference>
<dbReference type="InterPro" id="IPR034457">
    <property type="entry name" value="Organic_radical-activating"/>
</dbReference>
<evidence type="ECO:0000259" key="9">
    <source>
        <dbReference type="PROSITE" id="PS51918"/>
    </source>
</evidence>
<evidence type="ECO:0000256" key="5">
    <source>
        <dbReference type="ARBA" id="ARBA00023002"/>
    </source>
</evidence>
<comment type="subcellular location">
    <subcellularLocation>
        <location evidence="8">Cytoplasm</location>
    </subcellularLocation>
</comment>
<dbReference type="Gene3D" id="3.20.20.70">
    <property type="entry name" value="Aldolase class I"/>
    <property type="match status" value="1"/>
</dbReference>
<keyword evidence="7 8" id="KW-0411">Iron-sulfur</keyword>
<evidence type="ECO:0000256" key="2">
    <source>
        <dbReference type="ARBA" id="ARBA00022485"/>
    </source>
</evidence>
<keyword evidence="11" id="KW-1185">Reference proteome</keyword>
<dbReference type="GO" id="GO:0005737">
    <property type="term" value="C:cytoplasm"/>
    <property type="evidence" value="ECO:0007669"/>
    <property type="project" value="UniProtKB-SubCell"/>
</dbReference>
<dbReference type="PROSITE" id="PS01087">
    <property type="entry name" value="RADICAL_ACTIVATING"/>
    <property type="match status" value="1"/>
</dbReference>
<protein>
    <recommendedName>
        <fullName evidence="8">Pyruvate formate-lyase-activating enzyme</fullName>
        <ecNumber evidence="8">1.97.1.4</ecNumber>
    </recommendedName>
</protein>
<dbReference type="GO" id="GO:0046872">
    <property type="term" value="F:metal ion binding"/>
    <property type="evidence" value="ECO:0007669"/>
    <property type="project" value="UniProtKB-UniRule"/>
</dbReference>
<comment type="catalytic activity">
    <reaction evidence="8">
        <text>glycyl-[formate C-acetyltransferase] + reduced [flavodoxin] + S-adenosyl-L-methionine = glycin-2-yl radical-[formate C-acetyltransferase] + semiquinone [flavodoxin] + 5'-deoxyadenosine + L-methionine + H(+)</text>
        <dbReference type="Rhea" id="RHEA:19225"/>
        <dbReference type="Rhea" id="RHEA-COMP:10622"/>
        <dbReference type="Rhea" id="RHEA-COMP:12190"/>
        <dbReference type="Rhea" id="RHEA-COMP:12191"/>
        <dbReference type="Rhea" id="RHEA-COMP:14480"/>
        <dbReference type="ChEBI" id="CHEBI:15378"/>
        <dbReference type="ChEBI" id="CHEBI:17319"/>
        <dbReference type="ChEBI" id="CHEBI:29947"/>
        <dbReference type="ChEBI" id="CHEBI:32722"/>
        <dbReference type="ChEBI" id="CHEBI:57618"/>
        <dbReference type="ChEBI" id="CHEBI:57844"/>
        <dbReference type="ChEBI" id="CHEBI:59789"/>
        <dbReference type="ChEBI" id="CHEBI:140311"/>
        <dbReference type="EC" id="1.97.1.4"/>
    </reaction>
</comment>
<keyword evidence="4 8" id="KW-0479">Metal-binding</keyword>
<sequence>MKGRICAFQSLGAVDGPGLRCVIFAQGCPLRCAYCHNPESWEAAGGEERSVSGLTARIERLRPYIAERGGVTLSGGEPLMQPEFAAALFHELKERGYHTSLDSSGACGTRGAEAVLRYTDLVICDLKFTTEEGYSKYCGGSLAPVLEFLALTEAMRIPLWIRQVIVPGINDGEADIPRLREAARRFANLERIELLPFKRLCAVKYERLGIDFPLKDYPECSAERLAELQKVADLR</sequence>
<comment type="caution">
    <text evidence="10">The sequence shown here is derived from an EMBL/GenBank/DDBJ whole genome shotgun (WGS) entry which is preliminary data.</text>
</comment>
<dbReference type="InterPro" id="IPR013785">
    <property type="entry name" value="Aldolase_TIM"/>
</dbReference>
<evidence type="ECO:0000256" key="1">
    <source>
        <dbReference type="ARBA" id="ARBA00009777"/>
    </source>
</evidence>
<evidence type="ECO:0000256" key="4">
    <source>
        <dbReference type="ARBA" id="ARBA00022723"/>
    </source>
</evidence>
<comment type="cofactor">
    <cofactor evidence="8">
        <name>[4Fe-4S] cluster</name>
        <dbReference type="ChEBI" id="CHEBI:49883"/>
    </cofactor>
    <text evidence="8">Binds 1 [4Fe-4S] cluster. The cluster is coordinated with 3 cysteines and an exchangeable S-adenosyl-L-methionine.</text>
</comment>
<dbReference type="NCBIfam" id="TIGR02493">
    <property type="entry name" value="PFLA"/>
    <property type="match status" value="1"/>
</dbReference>
<dbReference type="AlphaFoldDB" id="A0AAW5K5X9"/>
<dbReference type="GO" id="GO:0051539">
    <property type="term" value="F:4 iron, 4 sulfur cluster binding"/>
    <property type="evidence" value="ECO:0007669"/>
    <property type="project" value="UniProtKB-UniRule"/>
</dbReference>
<evidence type="ECO:0000313" key="10">
    <source>
        <dbReference type="EMBL" id="MCQ4813389.1"/>
    </source>
</evidence>
<feature type="domain" description="Radical SAM core" evidence="9">
    <location>
        <begin position="14"/>
        <end position="235"/>
    </location>
</feature>
<dbReference type="Proteomes" id="UP001205919">
    <property type="component" value="Unassembled WGS sequence"/>
</dbReference>
<dbReference type="SFLD" id="SFLDS00029">
    <property type="entry name" value="Radical_SAM"/>
    <property type="match status" value="1"/>
</dbReference>
<dbReference type="InterPro" id="IPR012838">
    <property type="entry name" value="PFL1_activating"/>
</dbReference>
<dbReference type="EMBL" id="JANFYT010000005">
    <property type="protein sequence ID" value="MCQ4813389.1"/>
    <property type="molecule type" value="Genomic_DNA"/>
</dbReference>
<comment type="similarity">
    <text evidence="1 8">Belongs to the organic radical-activating enzymes family.</text>
</comment>
<comment type="function">
    <text evidence="8">Activation of pyruvate formate-lyase under anaerobic conditions by generation of an organic free radical, using S-adenosylmethionine and reduced flavodoxin as cosubstrates to produce 5'-deoxy-adenosine.</text>
</comment>
<dbReference type="PANTHER" id="PTHR30352">
    <property type="entry name" value="PYRUVATE FORMATE-LYASE-ACTIVATING ENZYME"/>
    <property type="match status" value="1"/>
</dbReference>
<evidence type="ECO:0000256" key="6">
    <source>
        <dbReference type="ARBA" id="ARBA00023004"/>
    </source>
</evidence>
<keyword evidence="10" id="KW-0670">Pyruvate</keyword>
<dbReference type="PANTHER" id="PTHR30352:SF5">
    <property type="entry name" value="PYRUVATE FORMATE-LYASE 1-ACTIVATING ENZYME"/>
    <property type="match status" value="1"/>
</dbReference>
<keyword evidence="6 8" id="KW-0408">Iron</keyword>
<dbReference type="PROSITE" id="PS51918">
    <property type="entry name" value="RADICAL_SAM"/>
    <property type="match status" value="1"/>
</dbReference>
<dbReference type="SFLD" id="SFLDG01066">
    <property type="entry name" value="organic_radical-activating_enz"/>
    <property type="match status" value="1"/>
</dbReference>
<keyword evidence="8" id="KW-0963">Cytoplasm</keyword>
<organism evidence="10 11">
    <name type="scientific">Cloacibacillus evryensis</name>
    <dbReference type="NCBI Taxonomy" id="508460"/>
    <lineage>
        <taxon>Bacteria</taxon>
        <taxon>Thermotogati</taxon>
        <taxon>Synergistota</taxon>
        <taxon>Synergistia</taxon>
        <taxon>Synergistales</taxon>
        <taxon>Synergistaceae</taxon>
        <taxon>Cloacibacillus</taxon>
    </lineage>
</organism>
<gene>
    <name evidence="10" type="primary">pflA</name>
    <name evidence="10" type="ORF">NE630_02995</name>
</gene>
<dbReference type="InterPro" id="IPR001989">
    <property type="entry name" value="Radical_activat_CS"/>
</dbReference>
<evidence type="ECO:0000256" key="8">
    <source>
        <dbReference type="RuleBase" id="RU362053"/>
    </source>
</evidence>
<dbReference type="RefSeq" id="WP_256181442.1">
    <property type="nucleotide sequence ID" value="NZ_DBEWVB010000093.1"/>
</dbReference>
<dbReference type="EC" id="1.97.1.4" evidence="8"/>
<dbReference type="SUPFAM" id="SSF102114">
    <property type="entry name" value="Radical SAM enzymes"/>
    <property type="match status" value="1"/>
</dbReference>
<dbReference type="CDD" id="cd01335">
    <property type="entry name" value="Radical_SAM"/>
    <property type="match status" value="1"/>
</dbReference>
<evidence type="ECO:0000256" key="7">
    <source>
        <dbReference type="ARBA" id="ARBA00023014"/>
    </source>
</evidence>
<keyword evidence="2 8" id="KW-0004">4Fe-4S</keyword>
<accession>A0AAW5K5X9</accession>
<dbReference type="Pfam" id="PF13353">
    <property type="entry name" value="Fer4_12"/>
    <property type="match status" value="1"/>
</dbReference>
<evidence type="ECO:0000256" key="3">
    <source>
        <dbReference type="ARBA" id="ARBA00022691"/>
    </source>
</evidence>
<keyword evidence="5 8" id="KW-0560">Oxidoreductase</keyword>
<keyword evidence="3 8" id="KW-0949">S-adenosyl-L-methionine</keyword>
<reference evidence="10 11" key="1">
    <citation type="submission" date="2022-06" db="EMBL/GenBank/DDBJ databases">
        <title>Isolation of gut microbiota from human fecal samples.</title>
        <authorList>
            <person name="Pamer E.G."/>
            <person name="Barat B."/>
            <person name="Waligurski E."/>
            <person name="Medina S."/>
            <person name="Paddock L."/>
            <person name="Mostad J."/>
        </authorList>
    </citation>
    <scope>NUCLEOTIDE SEQUENCE [LARGE SCALE GENOMIC DNA]</scope>
    <source>
        <strain evidence="10 11">DFI.9.90</strain>
    </source>
</reference>
<dbReference type="GO" id="GO:0043365">
    <property type="term" value="F:[formate-C-acetyltransferase]-activating enzyme activity"/>
    <property type="evidence" value="ECO:0007669"/>
    <property type="project" value="UniProtKB-UniRule"/>
</dbReference>